<dbReference type="AlphaFoldDB" id="A0AAI8AMY0"/>
<dbReference type="RefSeq" id="WP_015084315.1">
    <property type="nucleotide sequence ID" value="NC_019552.1"/>
</dbReference>
<evidence type="ECO:0000313" key="5">
    <source>
        <dbReference type="Proteomes" id="UP000009399"/>
    </source>
</evidence>
<name>A0AAI8AMY0_MESHY</name>
<accession>A0AAI8AMY0</accession>
<reference evidence="4 5" key="1">
    <citation type="journal article" date="2013" name="Genome Announc.">
        <title>Complete Genome Sequence of Mycoplasma hyorhinis Strain SK76.</title>
        <authorList>
            <person name="Goodison S."/>
            <person name="Urquidi V."/>
            <person name="Kumar D."/>
            <person name="Reyes L."/>
            <person name="Rosser C.J."/>
        </authorList>
    </citation>
    <scope>NUCLEOTIDE SEQUENCE [LARGE SCALE GENOMIC DNA]</scope>
    <source>
        <strain evidence="4 5">SK76</strain>
    </source>
</reference>
<evidence type="ECO:0000259" key="3">
    <source>
        <dbReference type="Pfam" id="PF25888"/>
    </source>
</evidence>
<evidence type="ECO:0000259" key="2">
    <source>
        <dbReference type="Pfam" id="PF07261"/>
    </source>
</evidence>
<dbReference type="InterPro" id="IPR058660">
    <property type="entry name" value="WHD_DnaB"/>
</dbReference>
<feature type="domain" description="DnaB/C C-terminal" evidence="2">
    <location>
        <begin position="188"/>
        <end position="244"/>
    </location>
</feature>
<dbReference type="Pfam" id="PF25888">
    <property type="entry name" value="WHD_DnaB"/>
    <property type="match status" value="1"/>
</dbReference>
<proteinExistence type="inferred from homology"/>
<feature type="domain" description="Replicative helicase loading/DNA remodeling protein DnaB N-terminal winged helix" evidence="3">
    <location>
        <begin position="19"/>
        <end position="181"/>
    </location>
</feature>
<protein>
    <recommendedName>
        <fullName evidence="6">DnaD domain-containing protein</fullName>
    </recommendedName>
</protein>
<organism evidence="4 5">
    <name type="scientific">Mesomycoplasma hyorhinis SK76</name>
    <dbReference type="NCBI Taxonomy" id="1118964"/>
    <lineage>
        <taxon>Bacteria</taxon>
        <taxon>Bacillati</taxon>
        <taxon>Mycoplasmatota</taxon>
        <taxon>Mycoplasmoidales</taxon>
        <taxon>Metamycoplasmataceae</taxon>
        <taxon>Mesomycoplasma</taxon>
    </lineage>
</organism>
<sequence length="302" mass="36677">MNKKYLIFGTKNIGKEDFRLIRFFYLPIIEKEAYILFNYFYDFEFFNEKKEFLNLNDLESIFKMDQVVFEKNKKILEAIGLIRTFYNEEKKVVLIELKKPSTINQILKNHYFSELLIKKIGQNKFNELIERFSEKDYKKEGFSEISTNFFQIFISDDVKDEVHINDIKSNIEAKQVLNSKRYIEYLTHRLPIPSLEKKVEHYHQLGFSFHALNEILDYCYKINNKINFQYFEKIAKDLFNKKIILHHEVYQELLEKFEYKQKINSKSKPLFDPYETLQNDTEEINNTNVIDDFLKEVEETEW</sequence>
<comment type="similarity">
    <text evidence="1">Belongs to the DnaB/DnaD family.</text>
</comment>
<evidence type="ECO:0000313" key="4">
    <source>
        <dbReference type="EMBL" id="AFX74634.1"/>
    </source>
</evidence>
<gene>
    <name evidence="4" type="ORF">MOS_732</name>
</gene>
<evidence type="ECO:0000256" key="1">
    <source>
        <dbReference type="ARBA" id="ARBA00093462"/>
    </source>
</evidence>
<dbReference type="EMBL" id="CP003914">
    <property type="protein sequence ID" value="AFX74634.1"/>
    <property type="molecule type" value="Genomic_DNA"/>
</dbReference>
<dbReference type="InterPro" id="IPR006343">
    <property type="entry name" value="DnaB/C_C"/>
</dbReference>
<evidence type="ECO:0008006" key="6">
    <source>
        <dbReference type="Google" id="ProtNLM"/>
    </source>
</evidence>
<dbReference type="Pfam" id="PF07261">
    <property type="entry name" value="DnaB_2"/>
    <property type="match status" value="1"/>
</dbReference>
<dbReference type="Proteomes" id="UP000009399">
    <property type="component" value="Chromosome"/>
</dbReference>
<dbReference type="KEGG" id="mhs:MOS_732"/>